<keyword evidence="13" id="KW-1185">Reference proteome</keyword>
<proteinExistence type="inferred from homology"/>
<sequence>MFDVGFLELAVIAGIALIVLGPERLPSAARTVGRYVGQAKRMVGNFQRQIEQEVRLEELNKKIMDDTKGQTFINNDGTTSGGATAVKREPADNDPTVNEIVPPQPASSAPNADAQTTQEPNRENAQ</sequence>
<dbReference type="PANTHER" id="PTHR33162">
    <property type="entry name" value="SEC-INDEPENDENT PROTEIN TRANSLOCASE PROTEIN TATA, CHLOROPLASTIC"/>
    <property type="match status" value="1"/>
</dbReference>
<evidence type="ECO:0000256" key="10">
    <source>
        <dbReference type="SAM" id="MobiDB-lite"/>
    </source>
</evidence>
<evidence type="ECO:0000256" key="2">
    <source>
        <dbReference type="ARBA" id="ARBA00022448"/>
    </source>
</evidence>
<keyword evidence="5 9" id="KW-0653">Protein transport</keyword>
<evidence type="ECO:0000313" key="13">
    <source>
        <dbReference type="Proteomes" id="UP001595617"/>
    </source>
</evidence>
<evidence type="ECO:0000256" key="11">
    <source>
        <dbReference type="SAM" id="Phobius"/>
    </source>
</evidence>
<dbReference type="Proteomes" id="UP001595617">
    <property type="component" value="Unassembled WGS sequence"/>
</dbReference>
<evidence type="ECO:0000256" key="7">
    <source>
        <dbReference type="ARBA" id="ARBA00023010"/>
    </source>
</evidence>
<evidence type="ECO:0000256" key="3">
    <source>
        <dbReference type="ARBA" id="ARBA00022475"/>
    </source>
</evidence>
<dbReference type="EMBL" id="JBHRYR010000004">
    <property type="protein sequence ID" value="MFC3854053.1"/>
    <property type="molecule type" value="Genomic_DNA"/>
</dbReference>
<evidence type="ECO:0000256" key="9">
    <source>
        <dbReference type="HAMAP-Rule" id="MF_00237"/>
    </source>
</evidence>
<accession>A0ABV8A391</accession>
<keyword evidence="2 9" id="KW-0813">Transport</keyword>
<dbReference type="InterPro" id="IPR003369">
    <property type="entry name" value="TatA/B/E"/>
</dbReference>
<organism evidence="12 13">
    <name type="scientific">Saccharospirillum mangrovi</name>
    <dbReference type="NCBI Taxonomy" id="2161747"/>
    <lineage>
        <taxon>Bacteria</taxon>
        <taxon>Pseudomonadati</taxon>
        <taxon>Pseudomonadota</taxon>
        <taxon>Gammaproteobacteria</taxon>
        <taxon>Oceanospirillales</taxon>
        <taxon>Saccharospirillaceae</taxon>
        <taxon>Saccharospirillum</taxon>
    </lineage>
</organism>
<evidence type="ECO:0000256" key="1">
    <source>
        <dbReference type="ARBA" id="ARBA00004167"/>
    </source>
</evidence>
<dbReference type="Pfam" id="PF02416">
    <property type="entry name" value="TatA_B_E"/>
    <property type="match status" value="1"/>
</dbReference>
<dbReference type="RefSeq" id="WP_380697941.1">
    <property type="nucleotide sequence ID" value="NZ_JBHRYR010000004.1"/>
</dbReference>
<evidence type="ECO:0000256" key="8">
    <source>
        <dbReference type="ARBA" id="ARBA00023136"/>
    </source>
</evidence>
<reference evidence="13" key="1">
    <citation type="journal article" date="2019" name="Int. J. Syst. Evol. Microbiol.">
        <title>The Global Catalogue of Microorganisms (GCM) 10K type strain sequencing project: providing services to taxonomists for standard genome sequencing and annotation.</title>
        <authorList>
            <consortium name="The Broad Institute Genomics Platform"/>
            <consortium name="The Broad Institute Genome Sequencing Center for Infectious Disease"/>
            <person name="Wu L."/>
            <person name="Ma J."/>
        </authorList>
    </citation>
    <scope>NUCLEOTIDE SEQUENCE [LARGE SCALE GENOMIC DNA]</scope>
    <source>
        <strain evidence="13">IBRC 10765</strain>
    </source>
</reference>
<keyword evidence="3 9" id="KW-1003">Cell membrane</keyword>
<dbReference type="Gene3D" id="1.20.5.3310">
    <property type="match status" value="1"/>
</dbReference>
<comment type="subunit">
    <text evidence="9">The Tat system comprises two distinct complexes: a TatABC complex, containing multiple copies of TatA, TatB and TatC subunits, and a separate TatA complex, containing only TatA subunits. Substrates initially bind to the TatABC complex, which probably triggers association of the separate TatA complex to form the active translocon.</text>
</comment>
<keyword evidence="8 9" id="KW-0472">Membrane</keyword>
<keyword evidence="6 9" id="KW-1133">Transmembrane helix</keyword>
<feature type="compositionally biased region" description="Polar residues" evidence="10">
    <location>
        <begin position="106"/>
        <end position="119"/>
    </location>
</feature>
<feature type="compositionally biased region" description="Polar residues" evidence="10">
    <location>
        <begin position="69"/>
        <end position="82"/>
    </location>
</feature>
<evidence type="ECO:0000256" key="4">
    <source>
        <dbReference type="ARBA" id="ARBA00022692"/>
    </source>
</evidence>
<evidence type="ECO:0000256" key="5">
    <source>
        <dbReference type="ARBA" id="ARBA00022927"/>
    </source>
</evidence>
<gene>
    <name evidence="9 12" type="primary">tatB</name>
    <name evidence="12" type="ORF">ACFOOG_14510</name>
</gene>
<comment type="function">
    <text evidence="9">Part of the twin-arginine translocation (Tat) system that transports large folded proteins containing a characteristic twin-arginine motif in their signal peptide across membranes. Together with TatC, TatB is part of a receptor directly interacting with Tat signal peptides. TatB may form an oligomeric binding site that transiently accommodates folded Tat precursor proteins before their translocation.</text>
</comment>
<dbReference type="NCBIfam" id="TIGR01410">
    <property type="entry name" value="tatB"/>
    <property type="match status" value="1"/>
</dbReference>
<comment type="similarity">
    <text evidence="9">Belongs to the TatB family.</text>
</comment>
<dbReference type="HAMAP" id="MF_00237">
    <property type="entry name" value="TatB"/>
    <property type="match status" value="1"/>
</dbReference>
<comment type="subcellular location">
    <subcellularLocation>
        <location evidence="9">Cell membrane</location>
        <topology evidence="9">Single-pass membrane protein</topology>
    </subcellularLocation>
    <subcellularLocation>
        <location evidence="1">Membrane</location>
        <topology evidence="1">Single-pass membrane protein</topology>
    </subcellularLocation>
</comment>
<dbReference type="InterPro" id="IPR018448">
    <property type="entry name" value="TatB"/>
</dbReference>
<evidence type="ECO:0000313" key="12">
    <source>
        <dbReference type="EMBL" id="MFC3854053.1"/>
    </source>
</evidence>
<comment type="caution">
    <text evidence="12">The sequence shown here is derived from an EMBL/GenBank/DDBJ whole genome shotgun (WGS) entry which is preliminary data.</text>
</comment>
<name>A0ABV8A391_9GAMM</name>
<dbReference type="PRINTS" id="PR01506">
    <property type="entry name" value="TATBPROTEIN"/>
</dbReference>
<keyword evidence="7 9" id="KW-0811">Translocation</keyword>
<protein>
    <recommendedName>
        <fullName evidence="9">Sec-independent protein translocase protein TatB</fullName>
    </recommendedName>
</protein>
<keyword evidence="4 9" id="KW-0812">Transmembrane</keyword>
<feature type="transmembrane region" description="Helical" evidence="11">
    <location>
        <begin position="6"/>
        <end position="25"/>
    </location>
</feature>
<feature type="region of interest" description="Disordered" evidence="10">
    <location>
        <begin position="67"/>
        <end position="126"/>
    </location>
</feature>
<evidence type="ECO:0000256" key="6">
    <source>
        <dbReference type="ARBA" id="ARBA00022989"/>
    </source>
</evidence>
<dbReference type="PANTHER" id="PTHR33162:SF1">
    <property type="entry name" value="SEC-INDEPENDENT PROTEIN TRANSLOCASE PROTEIN TATA, CHLOROPLASTIC"/>
    <property type="match status" value="1"/>
</dbReference>